<name>A0A6C0JWT8_9ZZZZ</name>
<dbReference type="EMBL" id="MN740712">
    <property type="protein sequence ID" value="QHU09391.1"/>
    <property type="molecule type" value="Genomic_DNA"/>
</dbReference>
<keyword evidence="1" id="KW-0812">Transmembrane</keyword>
<proteinExistence type="predicted"/>
<dbReference type="AlphaFoldDB" id="A0A6C0JWT8"/>
<keyword evidence="1" id="KW-0472">Membrane</keyword>
<organism evidence="2">
    <name type="scientific">viral metagenome</name>
    <dbReference type="NCBI Taxonomy" id="1070528"/>
    <lineage>
        <taxon>unclassified sequences</taxon>
        <taxon>metagenomes</taxon>
        <taxon>organismal metagenomes</taxon>
    </lineage>
</organism>
<sequence length="80" mass="9507">MNLKTVEQSLFSPYGRQYCSYFYGLMVISLLYLLLYIVTTIYLLFKNKLKPYDGFLGLFMPFLMYFTNRLSYSMCMGSLQ</sequence>
<feature type="transmembrane region" description="Helical" evidence="1">
    <location>
        <begin position="52"/>
        <end position="72"/>
    </location>
</feature>
<reference evidence="2" key="1">
    <citation type="journal article" date="2020" name="Nature">
        <title>Giant virus diversity and host interactions through global metagenomics.</title>
        <authorList>
            <person name="Schulz F."/>
            <person name="Roux S."/>
            <person name="Paez-Espino D."/>
            <person name="Jungbluth S."/>
            <person name="Walsh D.A."/>
            <person name="Denef V.J."/>
            <person name="McMahon K.D."/>
            <person name="Konstantinidis K.T."/>
            <person name="Eloe-Fadrosh E.A."/>
            <person name="Kyrpides N.C."/>
            <person name="Woyke T."/>
        </authorList>
    </citation>
    <scope>NUCLEOTIDE SEQUENCE</scope>
    <source>
        <strain evidence="2">GVMAG-S-1074260-58</strain>
    </source>
</reference>
<evidence type="ECO:0000313" key="2">
    <source>
        <dbReference type="EMBL" id="QHU09391.1"/>
    </source>
</evidence>
<protein>
    <submittedName>
        <fullName evidence="2">Uncharacterized protein</fullName>
    </submittedName>
</protein>
<keyword evidence="1" id="KW-1133">Transmembrane helix</keyword>
<feature type="transmembrane region" description="Helical" evidence="1">
    <location>
        <begin position="20"/>
        <end position="45"/>
    </location>
</feature>
<evidence type="ECO:0000256" key="1">
    <source>
        <dbReference type="SAM" id="Phobius"/>
    </source>
</evidence>
<accession>A0A6C0JWT8</accession>